<comment type="caution">
    <text evidence="11">The sequence shown here is derived from an EMBL/GenBank/DDBJ whole genome shotgun (WGS) entry which is preliminary data.</text>
</comment>
<comment type="subcellular location">
    <subcellularLocation>
        <location evidence="1">Mitochondrion outer membrane</location>
        <topology evidence="1">Peripheral membrane protein</topology>
        <orientation evidence="1">Cytoplasmic side</orientation>
    </subcellularLocation>
</comment>
<dbReference type="InterPro" id="IPR020472">
    <property type="entry name" value="WD40_PAC1"/>
</dbReference>
<feature type="repeat" description="WD" evidence="9">
    <location>
        <begin position="544"/>
        <end position="583"/>
    </location>
</feature>
<dbReference type="CDD" id="cd00200">
    <property type="entry name" value="WD40"/>
    <property type="match status" value="1"/>
</dbReference>
<evidence type="ECO:0000256" key="6">
    <source>
        <dbReference type="ARBA" id="ARBA00023128"/>
    </source>
</evidence>
<accession>A0A9P8PFR6</accession>
<dbReference type="AlphaFoldDB" id="A0A9P8PFR6"/>
<keyword evidence="6" id="KW-0496">Mitochondrion</keyword>
<feature type="coiled-coil region" evidence="10">
    <location>
        <begin position="198"/>
        <end position="246"/>
    </location>
</feature>
<dbReference type="GO" id="GO:0000266">
    <property type="term" value="P:mitochondrial fission"/>
    <property type="evidence" value="ECO:0007669"/>
    <property type="project" value="InterPro"/>
</dbReference>
<proteinExistence type="inferred from homology"/>
<sequence>MSDSNSSDLYSTTARFSKAVAATASTLMTPPKHGDHDLLLSNSSYKQAMKDALNSQTSSQVTKRRTDFSNSNLRDLYGSKYATSEQYFKSSFANSKTAFKILTHIPDELLDEIPIDNKKIDDGKTFSLFQGFNAALPAIDEEIELNKSLGSNNDGLLKTLTNQEINNNDSDFSFKLPNGLTKEKISDSYSTSNLTHFKQNINNNLDLLEIRKNLAANEILEIDNKISKLNELRKLVFKRVARLEQNELFLESHLDDINDRIQMIKDYNMEEIEKDINGKQTNDEIVTEEEVTEKEIEENNETPLLSKSIYNKLQENPPKFRKKSHKSRKTTPTLQQYYEPGSEIKSFQAHEDSITCFDFDIPFGTMVSASLDNTVRIWDLSRARCTGLLEGHNAPVKCIQMEDSIVITGSLDASLKLWDLTKLGNGDDDHNNNDNDQFIHTFESHIDEITALSFHNYNLVSGSQDRTIRQWDLQSGYCLQTIDVLWASQLNQSTNLDSTQYNYIDKSTPFIGALQTYDAALATGTSDGIVRLWDLRSGDVVRTLVGHTGPVTSLQFDDKFLTTGSLDRSIRIWDLRTGGINDAFAYESPISSLQFDSRRIVSSNNENTIKIYDRLDGKHTSCGGINDDSIINYVRYREGYLVEGRTNGKIGIWAI</sequence>
<evidence type="ECO:0000313" key="11">
    <source>
        <dbReference type="EMBL" id="KAH3671438.1"/>
    </source>
</evidence>
<dbReference type="SUPFAM" id="SSF50978">
    <property type="entry name" value="WD40 repeat-like"/>
    <property type="match status" value="1"/>
</dbReference>
<dbReference type="InterPro" id="IPR019775">
    <property type="entry name" value="WD40_repeat_CS"/>
</dbReference>
<reference evidence="11" key="2">
    <citation type="submission" date="2021-01" db="EMBL/GenBank/DDBJ databases">
        <authorList>
            <person name="Schikora-Tamarit M.A."/>
        </authorList>
    </citation>
    <scope>NUCLEOTIDE SEQUENCE</scope>
    <source>
        <strain evidence="11">CBS6341</strain>
    </source>
</reference>
<dbReference type="InterPro" id="IPR015943">
    <property type="entry name" value="WD40/YVTN_repeat-like_dom_sf"/>
</dbReference>
<dbReference type="EMBL" id="JAEUBF010001278">
    <property type="protein sequence ID" value="KAH3671438.1"/>
    <property type="molecule type" value="Genomic_DNA"/>
</dbReference>
<comment type="similarity">
    <text evidence="8">Belongs to the WD repeat MDV1/CAF4 family.</text>
</comment>
<evidence type="ECO:0000256" key="5">
    <source>
        <dbReference type="ARBA" id="ARBA00023054"/>
    </source>
</evidence>
<keyword evidence="12" id="KW-1185">Reference proteome</keyword>
<gene>
    <name evidence="11" type="ORF">WICMUC_004618</name>
</gene>
<dbReference type="PANTHER" id="PTHR19855">
    <property type="entry name" value="WD40 REPEAT PROTEIN 12, 37"/>
    <property type="match status" value="1"/>
</dbReference>
<evidence type="ECO:0000256" key="3">
    <source>
        <dbReference type="ARBA" id="ARBA00022737"/>
    </source>
</evidence>
<evidence type="ECO:0000256" key="2">
    <source>
        <dbReference type="ARBA" id="ARBA00022574"/>
    </source>
</evidence>
<keyword evidence="7" id="KW-0472">Membrane</keyword>
<dbReference type="PANTHER" id="PTHR19855:SF28">
    <property type="entry name" value="CCR4-ASSOCIATED FACTOR 4"/>
    <property type="match status" value="1"/>
</dbReference>
<dbReference type="InterPro" id="IPR001680">
    <property type="entry name" value="WD40_rpt"/>
</dbReference>
<evidence type="ECO:0000256" key="9">
    <source>
        <dbReference type="PROSITE-ProRule" id="PRU00221"/>
    </source>
</evidence>
<dbReference type="SMART" id="SM00320">
    <property type="entry name" value="WD40"/>
    <property type="match status" value="6"/>
</dbReference>
<dbReference type="PRINTS" id="PR00320">
    <property type="entry name" value="GPROTEINBRPT"/>
</dbReference>
<keyword evidence="5 10" id="KW-0175">Coiled coil</keyword>
<protein>
    <recommendedName>
        <fullName evidence="13">Mitochondrial fission protein</fullName>
    </recommendedName>
</protein>
<dbReference type="InterPro" id="IPR021653">
    <property type="entry name" value="Caf4"/>
</dbReference>
<feature type="repeat" description="WD" evidence="9">
    <location>
        <begin position="389"/>
        <end position="420"/>
    </location>
</feature>
<evidence type="ECO:0000256" key="10">
    <source>
        <dbReference type="SAM" id="Coils"/>
    </source>
</evidence>
<name>A0A9P8PFR6_9ASCO</name>
<dbReference type="Gene3D" id="6.10.280.220">
    <property type="match status" value="1"/>
</dbReference>
<feature type="repeat" description="WD" evidence="9">
    <location>
        <begin position="347"/>
        <end position="388"/>
    </location>
</feature>
<feature type="repeat" description="WD" evidence="9">
    <location>
        <begin position="442"/>
        <end position="481"/>
    </location>
</feature>
<keyword evidence="4" id="KW-1000">Mitochondrion outer membrane</keyword>
<dbReference type="GO" id="GO:0016559">
    <property type="term" value="P:peroxisome fission"/>
    <property type="evidence" value="ECO:0007669"/>
    <property type="project" value="TreeGrafter"/>
</dbReference>
<dbReference type="CDD" id="cd22881">
    <property type="entry name" value="Mdv1_N"/>
    <property type="match status" value="1"/>
</dbReference>
<feature type="repeat" description="WD" evidence="9">
    <location>
        <begin position="521"/>
        <end position="543"/>
    </location>
</feature>
<dbReference type="InterPro" id="IPR036322">
    <property type="entry name" value="WD40_repeat_dom_sf"/>
</dbReference>
<dbReference type="Pfam" id="PF00400">
    <property type="entry name" value="WD40"/>
    <property type="match status" value="4"/>
</dbReference>
<evidence type="ECO:0000256" key="1">
    <source>
        <dbReference type="ARBA" id="ARBA00004570"/>
    </source>
</evidence>
<keyword evidence="3" id="KW-0677">Repeat</keyword>
<dbReference type="GO" id="GO:0005741">
    <property type="term" value="C:mitochondrial outer membrane"/>
    <property type="evidence" value="ECO:0007669"/>
    <property type="project" value="UniProtKB-SubCell"/>
</dbReference>
<dbReference type="Proteomes" id="UP000769528">
    <property type="component" value="Unassembled WGS sequence"/>
</dbReference>
<dbReference type="Pfam" id="PF11615">
    <property type="entry name" value="Caf4"/>
    <property type="match status" value="1"/>
</dbReference>
<evidence type="ECO:0000256" key="8">
    <source>
        <dbReference type="ARBA" id="ARBA00038415"/>
    </source>
</evidence>
<dbReference type="OrthoDB" id="496at2759"/>
<organism evidence="11 12">
    <name type="scientific">Wickerhamomyces mucosus</name>
    <dbReference type="NCBI Taxonomy" id="1378264"/>
    <lineage>
        <taxon>Eukaryota</taxon>
        <taxon>Fungi</taxon>
        <taxon>Dikarya</taxon>
        <taxon>Ascomycota</taxon>
        <taxon>Saccharomycotina</taxon>
        <taxon>Saccharomycetes</taxon>
        <taxon>Phaffomycetales</taxon>
        <taxon>Wickerhamomycetaceae</taxon>
        <taxon>Wickerhamomyces</taxon>
    </lineage>
</organism>
<reference evidence="11" key="1">
    <citation type="journal article" date="2021" name="Open Biol.">
        <title>Shared evolutionary footprints suggest mitochondrial oxidative damage underlies multiple complex I losses in fungi.</title>
        <authorList>
            <person name="Schikora-Tamarit M.A."/>
            <person name="Marcet-Houben M."/>
            <person name="Nosek J."/>
            <person name="Gabaldon T."/>
        </authorList>
    </citation>
    <scope>NUCLEOTIDE SEQUENCE</scope>
    <source>
        <strain evidence="11">CBS6341</strain>
    </source>
</reference>
<evidence type="ECO:0000256" key="4">
    <source>
        <dbReference type="ARBA" id="ARBA00022787"/>
    </source>
</evidence>
<dbReference type="PROSITE" id="PS50082">
    <property type="entry name" value="WD_REPEATS_2"/>
    <property type="match status" value="5"/>
</dbReference>
<evidence type="ECO:0000313" key="12">
    <source>
        <dbReference type="Proteomes" id="UP000769528"/>
    </source>
</evidence>
<dbReference type="Gene3D" id="2.130.10.10">
    <property type="entry name" value="YVTN repeat-like/Quinoprotein amine dehydrogenase"/>
    <property type="match status" value="2"/>
</dbReference>
<evidence type="ECO:0008006" key="13">
    <source>
        <dbReference type="Google" id="ProtNLM"/>
    </source>
</evidence>
<dbReference type="PROSITE" id="PS00678">
    <property type="entry name" value="WD_REPEATS_1"/>
    <property type="match status" value="4"/>
</dbReference>
<dbReference type="PROSITE" id="PS50294">
    <property type="entry name" value="WD_REPEATS_REGION"/>
    <property type="match status" value="4"/>
</dbReference>
<keyword evidence="2 9" id="KW-0853">WD repeat</keyword>
<evidence type="ECO:0000256" key="7">
    <source>
        <dbReference type="ARBA" id="ARBA00023136"/>
    </source>
</evidence>